<dbReference type="AlphaFoldDB" id="D8QW35"/>
<dbReference type="FunCoup" id="D8QW35">
    <property type="interactions" value="1408"/>
</dbReference>
<keyword evidence="3" id="KW-1185">Reference proteome</keyword>
<dbReference type="HOGENOM" id="CLU_038023_1_1_1"/>
<name>D8QW35_SELML</name>
<sequence>MRRVCDRLIEVFMVDRPDPDEWRKLLAFSQEWRRIRPYFYERCKALAESEDDPRKMGNLYKLSRKLKEVDDEMIRHDELLEEIEVNETEIDVIVAKRRKDFTSDFFKHLRVLCDANHSNLDRREKLAQLAARCLASVEEYDKGAENSVALDAARRKFDDILNSSSLQDACKKIDTLVKNKQFDPTLMLVISKAWAAAKESPLMKEEVKDIMFHLYNVAKGNMQRLVPKEVRILKHLLTIEDPRERLGALAQAFSPGDELEGKDIDLLYTTPNRLYRQVLFILDAYYSNKEKTLIQEAQKLMDPLVISRLEILRDVIKTEFL</sequence>
<dbReference type="KEGG" id="smo:SELMODRAFT_112730"/>
<proteinExistence type="predicted"/>
<dbReference type="InParanoid" id="D8QW35"/>
<evidence type="ECO:0000313" key="3">
    <source>
        <dbReference type="Proteomes" id="UP000001514"/>
    </source>
</evidence>
<dbReference type="OMA" id="KEWSNIR"/>
<dbReference type="InterPro" id="IPR040320">
    <property type="entry name" value="At4g37920-like"/>
</dbReference>
<dbReference type="STRING" id="88036.D8QW35"/>
<dbReference type="OrthoDB" id="509361at2759"/>
<evidence type="ECO:0000313" key="2">
    <source>
        <dbReference type="EMBL" id="EFJ36164.1"/>
    </source>
</evidence>
<dbReference type="PANTHER" id="PTHR31755:SF3">
    <property type="entry name" value="EXOCYST COMPLEX COMPONENT SEC6"/>
    <property type="match status" value="1"/>
</dbReference>
<dbReference type="PANTHER" id="PTHR31755">
    <property type="entry name" value="FOLATE RECEPTOR-LIKE"/>
    <property type="match status" value="1"/>
</dbReference>
<dbReference type="EMBL" id="GL377567">
    <property type="protein sequence ID" value="EFJ36164.1"/>
    <property type="molecule type" value="Genomic_DNA"/>
</dbReference>
<dbReference type="Gramene" id="EFJ36164">
    <property type="protein sequence ID" value="EFJ36164"/>
    <property type="gene ID" value="SELMODRAFT_77953"/>
</dbReference>
<dbReference type="Gramene" id="EFJ18652">
    <property type="protein sequence ID" value="EFJ18652"/>
    <property type="gene ID" value="SELMODRAFT_112730"/>
</dbReference>
<gene>
    <name evidence="1" type="ORF">SELMODRAFT_112730</name>
    <name evidence="2" type="ORF">SELMODRAFT_77953</name>
</gene>
<dbReference type="KEGG" id="smo:SELMODRAFT_77953"/>
<evidence type="ECO:0000313" key="1">
    <source>
        <dbReference type="EMBL" id="EFJ18652.1"/>
    </source>
</evidence>
<protein>
    <submittedName>
        <fullName evidence="2">Uncharacterized protein</fullName>
    </submittedName>
</protein>
<accession>D8QW35</accession>
<dbReference type="Proteomes" id="UP000001514">
    <property type="component" value="Unassembled WGS sequence"/>
</dbReference>
<dbReference type="EMBL" id="GL377609">
    <property type="protein sequence ID" value="EFJ18652.1"/>
    <property type="molecule type" value="Genomic_DNA"/>
</dbReference>
<dbReference type="eggNOG" id="ENOG502QRTU">
    <property type="taxonomic scope" value="Eukaryota"/>
</dbReference>
<reference evidence="2 3" key="1">
    <citation type="journal article" date="2011" name="Science">
        <title>The Selaginella genome identifies genetic changes associated with the evolution of vascular plants.</title>
        <authorList>
            <person name="Banks J.A."/>
            <person name="Nishiyama T."/>
            <person name="Hasebe M."/>
            <person name="Bowman J.L."/>
            <person name="Gribskov M."/>
            <person name="dePamphilis C."/>
            <person name="Albert V.A."/>
            <person name="Aono N."/>
            <person name="Aoyama T."/>
            <person name="Ambrose B.A."/>
            <person name="Ashton N.W."/>
            <person name="Axtell M.J."/>
            <person name="Barker E."/>
            <person name="Barker M.S."/>
            <person name="Bennetzen J.L."/>
            <person name="Bonawitz N.D."/>
            <person name="Chapple C."/>
            <person name="Cheng C."/>
            <person name="Correa L.G."/>
            <person name="Dacre M."/>
            <person name="DeBarry J."/>
            <person name="Dreyer I."/>
            <person name="Elias M."/>
            <person name="Engstrom E.M."/>
            <person name="Estelle M."/>
            <person name="Feng L."/>
            <person name="Finet C."/>
            <person name="Floyd S.K."/>
            <person name="Frommer W.B."/>
            <person name="Fujita T."/>
            <person name="Gramzow L."/>
            <person name="Gutensohn M."/>
            <person name="Harholt J."/>
            <person name="Hattori M."/>
            <person name="Heyl A."/>
            <person name="Hirai T."/>
            <person name="Hiwatashi Y."/>
            <person name="Ishikawa M."/>
            <person name="Iwata M."/>
            <person name="Karol K.G."/>
            <person name="Koehler B."/>
            <person name="Kolukisaoglu U."/>
            <person name="Kubo M."/>
            <person name="Kurata T."/>
            <person name="Lalonde S."/>
            <person name="Li K."/>
            <person name="Li Y."/>
            <person name="Litt A."/>
            <person name="Lyons E."/>
            <person name="Manning G."/>
            <person name="Maruyama T."/>
            <person name="Michael T.P."/>
            <person name="Mikami K."/>
            <person name="Miyazaki S."/>
            <person name="Morinaga S."/>
            <person name="Murata T."/>
            <person name="Mueller-Roeber B."/>
            <person name="Nelson D.R."/>
            <person name="Obara M."/>
            <person name="Oguri Y."/>
            <person name="Olmstead R.G."/>
            <person name="Onodera N."/>
            <person name="Petersen B.L."/>
            <person name="Pils B."/>
            <person name="Prigge M."/>
            <person name="Rensing S.A."/>
            <person name="Riano-Pachon D.M."/>
            <person name="Roberts A.W."/>
            <person name="Sato Y."/>
            <person name="Scheller H.V."/>
            <person name="Schulz B."/>
            <person name="Schulz C."/>
            <person name="Shakirov E.V."/>
            <person name="Shibagaki N."/>
            <person name="Shinohara N."/>
            <person name="Shippen D.E."/>
            <person name="Soerensen I."/>
            <person name="Sotooka R."/>
            <person name="Sugimoto N."/>
            <person name="Sugita M."/>
            <person name="Sumikawa N."/>
            <person name="Tanurdzic M."/>
            <person name="Theissen G."/>
            <person name="Ulvskov P."/>
            <person name="Wakazuki S."/>
            <person name="Weng J.K."/>
            <person name="Willats W.W."/>
            <person name="Wipf D."/>
            <person name="Wolf P.G."/>
            <person name="Yang L."/>
            <person name="Zimmer A.D."/>
            <person name="Zhu Q."/>
            <person name="Mitros T."/>
            <person name="Hellsten U."/>
            <person name="Loque D."/>
            <person name="Otillar R."/>
            <person name="Salamov A."/>
            <person name="Schmutz J."/>
            <person name="Shapiro H."/>
            <person name="Lindquist E."/>
            <person name="Lucas S."/>
            <person name="Rokhsar D."/>
            <person name="Grigoriev I.V."/>
        </authorList>
    </citation>
    <scope>NUCLEOTIDE SEQUENCE [LARGE SCALE GENOMIC DNA]</scope>
</reference>
<organism evidence="3">
    <name type="scientific">Selaginella moellendorffii</name>
    <name type="common">Spikemoss</name>
    <dbReference type="NCBI Taxonomy" id="88036"/>
    <lineage>
        <taxon>Eukaryota</taxon>
        <taxon>Viridiplantae</taxon>
        <taxon>Streptophyta</taxon>
        <taxon>Embryophyta</taxon>
        <taxon>Tracheophyta</taxon>
        <taxon>Lycopodiopsida</taxon>
        <taxon>Selaginellales</taxon>
        <taxon>Selaginellaceae</taxon>
        <taxon>Selaginella</taxon>
    </lineage>
</organism>